<feature type="transmembrane region" description="Helical" evidence="10">
    <location>
        <begin position="274"/>
        <end position="294"/>
    </location>
</feature>
<feature type="transmembrane region" description="Helical" evidence="10">
    <location>
        <begin position="244"/>
        <end position="268"/>
    </location>
</feature>
<dbReference type="PANTHER" id="PTHR43298:SF2">
    <property type="entry name" value="FMN_FAD EXPORTER YEEO-RELATED"/>
    <property type="match status" value="1"/>
</dbReference>
<feature type="transmembrane region" description="Helical" evidence="10">
    <location>
        <begin position="380"/>
        <end position="402"/>
    </location>
</feature>
<dbReference type="Proteomes" id="UP001143362">
    <property type="component" value="Unassembled WGS sequence"/>
</dbReference>
<sequence>MPESRSGQILTLGLPITAAMLSQSLLTLVDTAMVAALDDASALAAVGLGGYASYFALALVLGLSVGVQTVVARNIGAGDSQTAFKALNSGLLMAVVGGLALTFACYFGAPLLANLSDDMRVGEIAIEYFGWRSLGLTAIAINFTYRGYWTGIRQVKVFIRMVLLVQLANFGFSYCLIFGAFGFPQMGAAGSGLGTTLSVSLGAVGYTLLTRYSRHGELLFKALPDQAISRDILRLSVPNGLQQVFIAAGMLVYFALLARIDVAALAIGHAIINISLFIILPGNGLGMAATTLVSQALGREQPDDAHRWGWDTVKLTAVLMAVLGIPLWLFPTSILSLFLPQELVEPATLPLRITGISAVLQAVSMVLSQSLLGAGQARQVMVYSTAMQWCIGLPLAALVGIYLGYGLLGMWCVQLVERVAAATIYTLLWQRRNWAPTRSLQVATNNE</sequence>
<evidence type="ECO:0000256" key="4">
    <source>
        <dbReference type="ARBA" id="ARBA00022475"/>
    </source>
</evidence>
<feature type="transmembrane region" description="Helical" evidence="10">
    <location>
        <begin position="86"/>
        <end position="109"/>
    </location>
</feature>
<dbReference type="Pfam" id="PF01554">
    <property type="entry name" value="MatE"/>
    <property type="match status" value="2"/>
</dbReference>
<name>A0ABT3THU4_9GAMM</name>
<keyword evidence="8 10" id="KW-0472">Membrane</keyword>
<feature type="transmembrane region" description="Helical" evidence="10">
    <location>
        <begin position="12"/>
        <end position="36"/>
    </location>
</feature>
<keyword evidence="3" id="KW-0050">Antiport</keyword>
<evidence type="ECO:0000256" key="7">
    <source>
        <dbReference type="ARBA" id="ARBA00023065"/>
    </source>
</evidence>
<evidence type="ECO:0000256" key="5">
    <source>
        <dbReference type="ARBA" id="ARBA00022692"/>
    </source>
</evidence>
<evidence type="ECO:0000256" key="9">
    <source>
        <dbReference type="ARBA" id="ARBA00031636"/>
    </source>
</evidence>
<keyword evidence="2" id="KW-0813">Transport</keyword>
<gene>
    <name evidence="11" type="ORF">EYC98_10785</name>
</gene>
<feature type="transmembrane region" description="Helical" evidence="10">
    <location>
        <begin position="351"/>
        <end position="368"/>
    </location>
</feature>
<dbReference type="NCBIfam" id="TIGR00797">
    <property type="entry name" value="matE"/>
    <property type="match status" value="1"/>
</dbReference>
<evidence type="ECO:0000313" key="11">
    <source>
        <dbReference type="EMBL" id="MCX2981350.1"/>
    </source>
</evidence>
<organism evidence="11 12">
    <name type="scientific">Candidatus Litorirhabdus singularis</name>
    <dbReference type="NCBI Taxonomy" id="2518993"/>
    <lineage>
        <taxon>Bacteria</taxon>
        <taxon>Pseudomonadati</taxon>
        <taxon>Pseudomonadota</taxon>
        <taxon>Gammaproteobacteria</taxon>
        <taxon>Cellvibrionales</taxon>
        <taxon>Halieaceae</taxon>
        <taxon>Candidatus Litorirhabdus</taxon>
    </lineage>
</organism>
<protein>
    <recommendedName>
        <fullName evidence="9">Multidrug-efflux transporter</fullName>
    </recommendedName>
</protein>
<evidence type="ECO:0000256" key="1">
    <source>
        <dbReference type="ARBA" id="ARBA00004429"/>
    </source>
</evidence>
<feature type="transmembrane region" description="Helical" evidence="10">
    <location>
        <begin position="187"/>
        <end position="209"/>
    </location>
</feature>
<evidence type="ECO:0000256" key="6">
    <source>
        <dbReference type="ARBA" id="ARBA00022989"/>
    </source>
</evidence>
<dbReference type="PANTHER" id="PTHR43298">
    <property type="entry name" value="MULTIDRUG RESISTANCE PROTEIN NORM-RELATED"/>
    <property type="match status" value="1"/>
</dbReference>
<feature type="transmembrane region" description="Helical" evidence="10">
    <location>
        <begin position="157"/>
        <end position="181"/>
    </location>
</feature>
<dbReference type="EMBL" id="SHNN01000002">
    <property type="protein sequence ID" value="MCX2981350.1"/>
    <property type="molecule type" value="Genomic_DNA"/>
</dbReference>
<accession>A0ABT3THU4</accession>
<feature type="transmembrane region" description="Helical" evidence="10">
    <location>
        <begin position="42"/>
        <end position="65"/>
    </location>
</feature>
<dbReference type="RefSeq" id="WP_279245351.1">
    <property type="nucleotide sequence ID" value="NZ_SHNN01000002.1"/>
</dbReference>
<keyword evidence="12" id="KW-1185">Reference proteome</keyword>
<proteinExistence type="predicted"/>
<evidence type="ECO:0000256" key="3">
    <source>
        <dbReference type="ARBA" id="ARBA00022449"/>
    </source>
</evidence>
<dbReference type="InterPro" id="IPR002528">
    <property type="entry name" value="MATE_fam"/>
</dbReference>
<keyword evidence="4" id="KW-1003">Cell membrane</keyword>
<keyword evidence="6 10" id="KW-1133">Transmembrane helix</keyword>
<evidence type="ECO:0000313" key="12">
    <source>
        <dbReference type="Proteomes" id="UP001143362"/>
    </source>
</evidence>
<evidence type="ECO:0000256" key="10">
    <source>
        <dbReference type="SAM" id="Phobius"/>
    </source>
</evidence>
<dbReference type="InterPro" id="IPR048279">
    <property type="entry name" value="MdtK-like"/>
</dbReference>
<keyword evidence="7" id="KW-0406">Ion transport</keyword>
<reference evidence="11" key="1">
    <citation type="submission" date="2019-02" db="EMBL/GenBank/DDBJ databases">
        <authorList>
            <person name="Li S.-H."/>
        </authorList>
    </citation>
    <scope>NUCLEOTIDE SEQUENCE</scope>
    <source>
        <strain evidence="11">IMCC14734</strain>
    </source>
</reference>
<dbReference type="InterPro" id="IPR050222">
    <property type="entry name" value="MATE_MdtK"/>
</dbReference>
<comment type="caution">
    <text evidence="11">The sequence shown here is derived from an EMBL/GenBank/DDBJ whole genome shotgun (WGS) entry which is preliminary data.</text>
</comment>
<evidence type="ECO:0000256" key="2">
    <source>
        <dbReference type="ARBA" id="ARBA00022448"/>
    </source>
</evidence>
<dbReference type="CDD" id="cd13133">
    <property type="entry name" value="MATE_like_7"/>
    <property type="match status" value="1"/>
</dbReference>
<evidence type="ECO:0000256" key="8">
    <source>
        <dbReference type="ARBA" id="ARBA00023136"/>
    </source>
</evidence>
<keyword evidence="5 10" id="KW-0812">Transmembrane</keyword>
<feature type="transmembrane region" description="Helical" evidence="10">
    <location>
        <begin position="315"/>
        <end position="339"/>
    </location>
</feature>
<feature type="transmembrane region" description="Helical" evidence="10">
    <location>
        <begin position="408"/>
        <end position="428"/>
    </location>
</feature>
<comment type="subcellular location">
    <subcellularLocation>
        <location evidence="1">Cell inner membrane</location>
        <topology evidence="1">Multi-pass membrane protein</topology>
    </subcellularLocation>
</comment>
<feature type="transmembrane region" description="Helical" evidence="10">
    <location>
        <begin position="129"/>
        <end position="145"/>
    </location>
</feature>
<dbReference type="PIRSF" id="PIRSF006603">
    <property type="entry name" value="DinF"/>
    <property type="match status" value="1"/>
</dbReference>